<feature type="transmembrane region" description="Helical" evidence="2">
    <location>
        <begin position="195"/>
        <end position="216"/>
    </location>
</feature>
<organism evidence="3 4">
    <name type="scientific">Serendipita indica (strain DSM 11827)</name>
    <name type="common">Root endophyte fungus</name>
    <name type="synonym">Piriformospora indica</name>
    <dbReference type="NCBI Taxonomy" id="1109443"/>
    <lineage>
        <taxon>Eukaryota</taxon>
        <taxon>Fungi</taxon>
        <taxon>Dikarya</taxon>
        <taxon>Basidiomycota</taxon>
        <taxon>Agaricomycotina</taxon>
        <taxon>Agaricomycetes</taxon>
        <taxon>Sebacinales</taxon>
        <taxon>Serendipitaceae</taxon>
        <taxon>Serendipita</taxon>
    </lineage>
</organism>
<dbReference type="EMBL" id="CAFZ01000143">
    <property type="protein sequence ID" value="CCA71988.1"/>
    <property type="molecule type" value="Genomic_DNA"/>
</dbReference>
<keyword evidence="2" id="KW-1133">Transmembrane helix</keyword>
<evidence type="ECO:0000313" key="3">
    <source>
        <dbReference type="EMBL" id="CCA71988.1"/>
    </source>
</evidence>
<accession>G4TKZ5</accession>
<reference evidence="3 4" key="1">
    <citation type="journal article" date="2011" name="PLoS Pathog.">
        <title>Endophytic Life Strategies Decoded by Genome and Transcriptome Analyses of the Mutualistic Root Symbiont Piriformospora indica.</title>
        <authorList>
            <person name="Zuccaro A."/>
            <person name="Lahrmann U."/>
            <person name="Guldener U."/>
            <person name="Langen G."/>
            <person name="Pfiffi S."/>
            <person name="Biedenkopf D."/>
            <person name="Wong P."/>
            <person name="Samans B."/>
            <person name="Grimm C."/>
            <person name="Basiewicz M."/>
            <person name="Murat C."/>
            <person name="Martin F."/>
            <person name="Kogel K.H."/>
        </authorList>
    </citation>
    <scope>NUCLEOTIDE SEQUENCE [LARGE SCALE GENOMIC DNA]</scope>
    <source>
        <strain evidence="3 4">DSM 11827</strain>
    </source>
</reference>
<dbReference type="InParanoid" id="G4TKZ5"/>
<dbReference type="HOGENOM" id="CLU_048313_0_0_1"/>
<evidence type="ECO:0000256" key="2">
    <source>
        <dbReference type="SAM" id="Phobius"/>
    </source>
</evidence>
<protein>
    <submittedName>
        <fullName evidence="3">Uncharacterized protein</fullName>
    </submittedName>
</protein>
<proteinExistence type="predicted"/>
<feature type="compositionally biased region" description="Polar residues" evidence="1">
    <location>
        <begin position="268"/>
        <end position="287"/>
    </location>
</feature>
<evidence type="ECO:0000256" key="1">
    <source>
        <dbReference type="SAM" id="MobiDB-lite"/>
    </source>
</evidence>
<dbReference type="OrthoDB" id="3166475at2759"/>
<keyword evidence="4" id="KW-1185">Reference proteome</keyword>
<evidence type="ECO:0000313" key="4">
    <source>
        <dbReference type="Proteomes" id="UP000007148"/>
    </source>
</evidence>
<name>G4TKZ5_SERID</name>
<keyword evidence="2" id="KW-0812">Transmembrane</keyword>
<dbReference type="AlphaFoldDB" id="G4TKZ5"/>
<keyword evidence="2" id="KW-0472">Membrane</keyword>
<sequence length="418" mass="45586">MPGGVTSYQGLQTSNGAFANDGGPWTVYRSFADDINCGSRQDAWCRDYAYCLACWVFPSATQTAYTVSFYTNVSFELNHFGNATHLDYAWKYAPWWGSGKSEVDSVLAIRSAVGDQQYVDTLKVGNWTLLQGLGQGWDGSFFSHNGTTGLVTNADKTTGYLQIAINITFSRQADEYINYYVKDTPSTTQNHTGTIVGATLGAVSMIILAVIGFLILRRRQKRQSRQANDDGNPSRRALSHPFHQQQNPLASVNKDSRFTSRPGVAMMTPSSDQRSLLTSLSGSQNPDPQHAAHLPALTIPRPSCMNGPHRLDNAYIAYTDDMPPAYASARLLQSAVGGQGQTLPVTGGAGWANMSLAQFAQENRNAIPESLEAKLQRSGYMPGNDPDALSKSQWRDGGVTKLELSRLRTLYQSGLQAG</sequence>
<dbReference type="Proteomes" id="UP000007148">
    <property type="component" value="Unassembled WGS sequence"/>
</dbReference>
<feature type="region of interest" description="Disordered" evidence="1">
    <location>
        <begin position="224"/>
        <end position="293"/>
    </location>
</feature>
<comment type="caution">
    <text evidence="3">The sequence shown here is derived from an EMBL/GenBank/DDBJ whole genome shotgun (WGS) entry which is preliminary data.</text>
</comment>
<gene>
    <name evidence="3" type="ORF">PIIN_05923</name>
</gene>